<dbReference type="AlphaFoldDB" id="G7YU55"/>
<dbReference type="EMBL" id="DF144270">
    <property type="protein sequence ID" value="GAA56485.1"/>
    <property type="molecule type" value="Genomic_DNA"/>
</dbReference>
<keyword evidence="3" id="KW-1185">Reference proteome</keyword>
<keyword evidence="1" id="KW-0472">Membrane</keyword>
<sequence length="439" mass="50267">MLANYRDRYLSFKGSTLRLILKGIWVKVALLRWNKVTRLINGLNKPLDGLDGLKTAILDVYLKRQRNRNLQVMDNKEVSTVPEFPLTLCSTRIQTEYNLWMYRIHNRGADTVLNYDENCLKANCARVTTPIINVPKFGCFICYVTDISGKVLCSLSLSSWTTVSLISGSTQGGTTDSDSDELHLVDILQHLPVAECVRRRHDSAAIMRHVKTKIRCINQDFADCLLSWTFYHYDRRRNDRETAMALEVQRAIAANFDRFAALFSPSLNGGLLNYIFQPVVVPGTNETLLTVPQVTGASFTAYLSELLLRSNKNYPVTEVLPQDVQPNQIQVTFYPVQIALGMLAFLVTFCMLIVLIVAPCRYYTVYKYRKNRPKHKTQCTSKTTIIEELETKLARDLLPISNSQTMRQKLNRQIHHQTKSRTKCERLMVRSALLNPYLD</sequence>
<organism evidence="2 3">
    <name type="scientific">Clonorchis sinensis</name>
    <name type="common">Chinese liver fluke</name>
    <dbReference type="NCBI Taxonomy" id="79923"/>
    <lineage>
        <taxon>Eukaryota</taxon>
        <taxon>Metazoa</taxon>
        <taxon>Spiralia</taxon>
        <taxon>Lophotrochozoa</taxon>
        <taxon>Platyhelminthes</taxon>
        <taxon>Trematoda</taxon>
        <taxon>Digenea</taxon>
        <taxon>Opisthorchiida</taxon>
        <taxon>Opisthorchiata</taxon>
        <taxon>Opisthorchiidae</taxon>
        <taxon>Clonorchis</taxon>
    </lineage>
</organism>
<evidence type="ECO:0000256" key="1">
    <source>
        <dbReference type="SAM" id="Phobius"/>
    </source>
</evidence>
<feature type="transmembrane region" description="Helical" evidence="1">
    <location>
        <begin position="338"/>
        <end position="364"/>
    </location>
</feature>
<protein>
    <submittedName>
        <fullName evidence="2">Uncharacterized protein</fullName>
    </submittedName>
</protein>
<evidence type="ECO:0000313" key="3">
    <source>
        <dbReference type="Proteomes" id="UP000008909"/>
    </source>
</evidence>
<reference key="2">
    <citation type="submission" date="2011-10" db="EMBL/GenBank/DDBJ databases">
        <title>The genome and transcriptome sequence of Clonorchis sinensis provide insights into the carcinogenic liver fluke.</title>
        <authorList>
            <person name="Wang X."/>
            <person name="Huang Y."/>
            <person name="Chen W."/>
            <person name="Liu H."/>
            <person name="Guo L."/>
            <person name="Chen Y."/>
            <person name="Luo F."/>
            <person name="Zhou W."/>
            <person name="Sun J."/>
            <person name="Mao Q."/>
            <person name="Liang P."/>
            <person name="Zhou C."/>
            <person name="Tian Y."/>
            <person name="Men J."/>
            <person name="Lv X."/>
            <person name="Huang L."/>
            <person name="Zhou J."/>
            <person name="Hu Y."/>
            <person name="Li R."/>
            <person name="Zhang F."/>
            <person name="Lei H."/>
            <person name="Li X."/>
            <person name="Hu X."/>
            <person name="Liang C."/>
            <person name="Xu J."/>
            <person name="Wu Z."/>
            <person name="Yu X."/>
        </authorList>
    </citation>
    <scope>NUCLEOTIDE SEQUENCE</scope>
    <source>
        <strain>Henan</strain>
    </source>
</reference>
<keyword evidence="1" id="KW-0812">Transmembrane</keyword>
<evidence type="ECO:0000313" key="2">
    <source>
        <dbReference type="EMBL" id="GAA56485.1"/>
    </source>
</evidence>
<accession>G7YU55</accession>
<name>G7YU55_CLOSI</name>
<proteinExistence type="predicted"/>
<keyword evidence="1" id="KW-1133">Transmembrane helix</keyword>
<reference evidence="2" key="1">
    <citation type="journal article" date="2011" name="Genome Biol.">
        <title>The draft genome of the carcinogenic human liver fluke Clonorchis sinensis.</title>
        <authorList>
            <person name="Wang X."/>
            <person name="Chen W."/>
            <person name="Huang Y."/>
            <person name="Sun J."/>
            <person name="Men J."/>
            <person name="Liu H."/>
            <person name="Luo F."/>
            <person name="Guo L."/>
            <person name="Lv X."/>
            <person name="Deng C."/>
            <person name="Zhou C."/>
            <person name="Fan Y."/>
            <person name="Li X."/>
            <person name="Huang L."/>
            <person name="Hu Y."/>
            <person name="Liang C."/>
            <person name="Hu X."/>
            <person name="Xu J."/>
            <person name="Yu X."/>
        </authorList>
    </citation>
    <scope>NUCLEOTIDE SEQUENCE [LARGE SCALE GENOMIC DNA]</scope>
    <source>
        <strain evidence="2">Henan</strain>
    </source>
</reference>
<gene>
    <name evidence="2" type="ORF">CLF_110981</name>
</gene>
<dbReference type="Proteomes" id="UP000008909">
    <property type="component" value="Unassembled WGS sequence"/>
</dbReference>